<gene>
    <name evidence="3" type="ORF">F7Q99_28325</name>
</gene>
<dbReference type="InterPro" id="IPR047951">
    <property type="entry name" value="Transpos_ISL3"/>
</dbReference>
<protein>
    <submittedName>
        <fullName evidence="3">Transposase</fullName>
    </submittedName>
</protein>
<dbReference type="Pfam" id="PF01610">
    <property type="entry name" value="DDE_Tnp_ISL3"/>
    <property type="match status" value="1"/>
</dbReference>
<dbReference type="PANTHER" id="PTHR33498">
    <property type="entry name" value="TRANSPOSASE FOR INSERTION SEQUENCE ELEMENT IS1557"/>
    <property type="match status" value="1"/>
</dbReference>
<dbReference type="PANTHER" id="PTHR33498:SF1">
    <property type="entry name" value="TRANSPOSASE FOR INSERTION SEQUENCE ELEMENT IS1557"/>
    <property type="match status" value="1"/>
</dbReference>
<dbReference type="EMBL" id="WBOF01000002">
    <property type="protein sequence ID" value="MQS16043.1"/>
    <property type="molecule type" value="Genomic_DNA"/>
</dbReference>
<keyword evidence="4" id="KW-1185">Reference proteome</keyword>
<proteinExistence type="predicted"/>
<dbReference type="OrthoDB" id="3238779at2"/>
<feature type="region of interest" description="Disordered" evidence="1">
    <location>
        <begin position="241"/>
        <end position="295"/>
    </location>
</feature>
<dbReference type="InterPro" id="IPR002560">
    <property type="entry name" value="Transposase_DDE"/>
</dbReference>
<name>A0A6N7L2M8_9ACTN</name>
<evidence type="ECO:0000313" key="3">
    <source>
        <dbReference type="EMBL" id="MQS16043.1"/>
    </source>
</evidence>
<feature type="domain" description="Transposase IS204/IS1001/IS1096/IS1165 DDE" evidence="2">
    <location>
        <begin position="38"/>
        <end position="102"/>
    </location>
</feature>
<dbReference type="AlphaFoldDB" id="A0A6N7L2M8"/>
<accession>A0A6N7L2M8</accession>
<sequence length="295" mass="32493">MAKPPESERLKLKAVLAGCPELEALTEHIRAFGKMLTQLQGNQLPQWIKAVRADDLPSLHTFANGLERDLAAVTAGLTLPWSSGVVEGHVNRIKMIKRQMYGRAGGSTLVRHATVVTVKFSHRARRLSSISCAAIRLRLWNLASCSGVEQNWPPPLDQLHRVQLGVLGHAPFRLDLSPAFQPAVQQVSPPRCRHQQTGQRADPIRARIIDVAQVHRRTIRLRPVAPSSRFSHCRITACARPRQPAGTAGTGGCPGPGRARHRPHQPRPSAARHGEWRGCRDRNAPTGHTRRPLAG</sequence>
<comment type="caution">
    <text evidence="3">The sequence shown here is derived from an EMBL/GenBank/DDBJ whole genome shotgun (WGS) entry which is preliminary data.</text>
</comment>
<evidence type="ECO:0000259" key="2">
    <source>
        <dbReference type="Pfam" id="PF01610"/>
    </source>
</evidence>
<reference evidence="3 4" key="1">
    <citation type="submission" date="2019-09" db="EMBL/GenBank/DDBJ databases">
        <title>Genome Sequences of Streptomyces kaniharaensis ATCC 21070.</title>
        <authorList>
            <person name="Zhu W."/>
            <person name="De Crecy-Lagard V."/>
            <person name="Richards N.G."/>
        </authorList>
    </citation>
    <scope>NUCLEOTIDE SEQUENCE [LARGE SCALE GENOMIC DNA]</scope>
    <source>
        <strain evidence="3 4">SF-557</strain>
    </source>
</reference>
<evidence type="ECO:0000313" key="4">
    <source>
        <dbReference type="Proteomes" id="UP000450000"/>
    </source>
</evidence>
<feature type="compositionally biased region" description="Basic and acidic residues" evidence="1">
    <location>
        <begin position="272"/>
        <end position="283"/>
    </location>
</feature>
<organism evidence="3 4">
    <name type="scientific">Streptomyces kaniharaensis</name>
    <dbReference type="NCBI Taxonomy" id="212423"/>
    <lineage>
        <taxon>Bacteria</taxon>
        <taxon>Bacillati</taxon>
        <taxon>Actinomycetota</taxon>
        <taxon>Actinomycetes</taxon>
        <taxon>Kitasatosporales</taxon>
        <taxon>Streptomycetaceae</taxon>
        <taxon>Streptomyces</taxon>
    </lineage>
</organism>
<dbReference type="Proteomes" id="UP000450000">
    <property type="component" value="Unassembled WGS sequence"/>
</dbReference>
<evidence type="ECO:0000256" key="1">
    <source>
        <dbReference type="SAM" id="MobiDB-lite"/>
    </source>
</evidence>